<proteinExistence type="predicted"/>
<name>A0A543CQ39_9ACTN</name>
<protein>
    <submittedName>
        <fullName evidence="2">Uncharacterized protein</fullName>
    </submittedName>
</protein>
<gene>
    <name evidence="2" type="ORF">FB559_4869</name>
</gene>
<keyword evidence="1" id="KW-0472">Membrane</keyword>
<reference evidence="2 3" key="1">
    <citation type="submission" date="2019-06" db="EMBL/GenBank/DDBJ databases">
        <title>Sequencing the genomes of 1000 actinobacteria strains.</title>
        <authorList>
            <person name="Klenk H.-P."/>
        </authorList>
    </citation>
    <scope>NUCLEOTIDE SEQUENCE [LARGE SCALE GENOMIC DNA]</scope>
    <source>
        <strain evidence="2 3">DSM 102200</strain>
    </source>
</reference>
<keyword evidence="1" id="KW-0812">Transmembrane</keyword>
<dbReference type="AlphaFoldDB" id="A0A543CQ39"/>
<accession>A0A543CQ39</accession>
<keyword evidence="3" id="KW-1185">Reference proteome</keyword>
<evidence type="ECO:0000313" key="2">
    <source>
        <dbReference type="EMBL" id="TQL99212.1"/>
    </source>
</evidence>
<sequence length="371" mass="38136">MGMTASDMITSVPSVYGATTSARAAVLAAGAAPFAMSAAILYPLTILVAVPLAAAVSDPAQMWHAGERYGDVATLIRTASSEMTRAVARHAGADNWSERGKDAFVATRVTPYQNNLEQAAAMYDDIQHTLKGCAVAYVGAGLSSAVIGATALSFVSGVVALAAVPGANGAAAVAANGGLAQAMKFARALATGLSKVNGFAEANLSRLLARFKVLVPVAGVASMTGEINYLMGDADHAFEGTQTTLSWPRQLPAGATMPAGYRAAGAADKDAIKKIRPESIRALGKDLDAGAAETLGKAYEQARGNDVGYPGFGVVGLHLAHSHSVLRDHAAQQLAASRDTPGTWLPGLRTHADNWIFAEQANVKATKHAGR</sequence>
<organism evidence="2 3">
    <name type="scientific">Actinoallomurus bryophytorum</name>
    <dbReference type="NCBI Taxonomy" id="1490222"/>
    <lineage>
        <taxon>Bacteria</taxon>
        <taxon>Bacillati</taxon>
        <taxon>Actinomycetota</taxon>
        <taxon>Actinomycetes</taxon>
        <taxon>Streptosporangiales</taxon>
        <taxon>Thermomonosporaceae</taxon>
        <taxon>Actinoallomurus</taxon>
    </lineage>
</organism>
<comment type="caution">
    <text evidence="2">The sequence shown here is derived from an EMBL/GenBank/DDBJ whole genome shotgun (WGS) entry which is preliminary data.</text>
</comment>
<evidence type="ECO:0000313" key="3">
    <source>
        <dbReference type="Proteomes" id="UP000316096"/>
    </source>
</evidence>
<feature type="transmembrane region" description="Helical" evidence="1">
    <location>
        <begin position="34"/>
        <end position="56"/>
    </location>
</feature>
<keyword evidence="1" id="KW-1133">Transmembrane helix</keyword>
<evidence type="ECO:0000256" key="1">
    <source>
        <dbReference type="SAM" id="Phobius"/>
    </source>
</evidence>
<dbReference type="Proteomes" id="UP000316096">
    <property type="component" value="Unassembled WGS sequence"/>
</dbReference>
<dbReference type="EMBL" id="VFOZ01000001">
    <property type="protein sequence ID" value="TQL99212.1"/>
    <property type="molecule type" value="Genomic_DNA"/>
</dbReference>